<keyword evidence="2" id="KW-0489">Methyltransferase</keyword>
<accession>A0AC58L710</accession>
<organism evidence="1 2">
    <name type="scientific">Castor canadensis</name>
    <name type="common">American beaver</name>
    <dbReference type="NCBI Taxonomy" id="51338"/>
    <lineage>
        <taxon>Eukaryota</taxon>
        <taxon>Metazoa</taxon>
        <taxon>Chordata</taxon>
        <taxon>Craniata</taxon>
        <taxon>Vertebrata</taxon>
        <taxon>Euteleostomi</taxon>
        <taxon>Mammalia</taxon>
        <taxon>Eutheria</taxon>
        <taxon>Euarchontoglires</taxon>
        <taxon>Glires</taxon>
        <taxon>Rodentia</taxon>
        <taxon>Castorimorpha</taxon>
        <taxon>Castoridae</taxon>
        <taxon>Castor</taxon>
    </lineage>
</organism>
<gene>
    <name evidence="2" type="primary">Tarbp1</name>
</gene>
<proteinExistence type="predicted"/>
<reference evidence="2" key="1">
    <citation type="submission" date="2025-08" db="UniProtKB">
        <authorList>
            <consortium name="RefSeq"/>
        </authorList>
    </citation>
    <scope>IDENTIFICATION</scope>
</reference>
<protein>
    <submittedName>
        <fullName evidence="2">Probable methyltransferase TARBP1 isoform X1</fullName>
    </submittedName>
</protein>
<keyword evidence="2" id="KW-0808">Transferase</keyword>
<evidence type="ECO:0000313" key="2">
    <source>
        <dbReference type="RefSeq" id="XP_073912943.1"/>
    </source>
</evidence>
<name>A0AC58L710_CASCN</name>
<dbReference type="Proteomes" id="UP001732720">
    <property type="component" value="Chromosome 15"/>
</dbReference>
<sequence>MEWVLAEALLAQSPDPRVLLGTLCGGEASAERVETLRFLLQRLEDQGAGAGALPEAAREVAVEYLVPLLRGLRERPGGSDAGPPCQRQRVLRAAGAALRSCARLAGPPPLAAALAEDALRELQAARAPGALAALEVLAAVGPCLRPREDGLLLERVARAAVALALAGDGCSEDAAALVAVRLLPALGQCGGAALRAVWDALAAPDAPSGPGRIGPELLVLSALAEKLLPEPGARDPGPDARHCARFWRTVQAGLGRADDALTRKRARYLLQRAVEVSAELGDDCTCGPQDATGPSLFWWSEKKKDELLKFWENYILIMETLEGNQIHVIKPVLPKLNTLFEYAVSEENGCWLFHPSWHMCIYKRMFESENKILTKEGVTHFLELYETKSLPFSPELSEFIVGPLMDALSESSLYSRSPGQLVGSGSPLGLKLQKFLVTYVSLLPEEVKSGFLLTFVQRMTSRHWCAVPILFLSEALASVPRCKVLGVEGLLALRDVVQCTMITHQILLRASAQCYLLQTAMNLLDVEKVSLCDVSTFLMSLRQEESLGRGTILWTELCDWLRVNERYFRQSSIGGSDGLCETSLNAYVKSLVHECVQSPAWETGESCSMPDGSEARLTALMVLLAVDVEGRKAQHSEKQRTQNVLRIFLDPLLDALGKLGTNAYMPLLRTDRCLQLLVRLLHTCGPRGSRTQDDEVSALLQDFVMTASESMAQFILRRLAMNELQSIADLDRCQLYLMVFTELTNLHVKMGWKRGNPICRVISPLQNTSIQHLQESDNGQELTLGDQVQRVVSMATLAAVCEAIDQQPVLQPDSLDAGPVDRFLSAFPFNQMLQKPRCQEHSRVFEESSSSQGWGKIVAQYIHSQWVCLSFLLRRYHTLIPAPESGALEPYLPAVQMPGHTLQSALDALAILPADRVLPVFRCMKVLVPKLLTSSESLCTESFDMAWKITSSLSNTQLTFWPNFKAFVQFVFDNKVLTIAAKVKGQAYLKIKEIMYKVVEMSAIKTGVFNILISHCCRSWIVSAPSRPQRSLSGAQDYSELVLEACVFGPVFRRDQRLIQDVQAFIENLGHNCAANVVLENSKREDCYVRICAIKFLCLLDGSNIPHKLFLEDLTLKLLDKDELVSKSRTRYYENSLQHRVKNRIWQTLLVLFPRFDQHFSNGIIDKIFQAGFTNNQASIKYFIEWVIILMLHKFPRLLPKFWDCFSFGEERLKTSVCTFLSVLPHLDIIIENIPEKKPVLKQALIVTLQWCLSHNFSVRLYALVALKKVWHMCKALCVEECDAWTKVIEGSLSQAESMHGAGNAKRNWQRIQEHFFFSAFHPLKDYCLETIFHTLPRLSGVAEEEWLSLSKFVSFTDVPSDAASPWYLPQSPLSVLSPGDWAQQDAGSHPGEEEDQPEWADVQRKIIPCGLSADVDLEPGFQHRAARLGKSVSRLIVVASLIDKPTNLGGLCRTCEVFGAAALVVGSRQCASDRQFLHLSVSAEQWLPLVEVKPAQLTHYLQQKKAEGYTIIGVEQTARSSSLAHFCFPEKSLLLLGNEREGIPASLIQQLDVCVEIPQQGVIRSLNVHVSGALLIWEYTRQQLRQRATPHPECLASPRSSEVPG</sequence>
<evidence type="ECO:0000313" key="1">
    <source>
        <dbReference type="Proteomes" id="UP001732720"/>
    </source>
</evidence>
<dbReference type="RefSeq" id="XP_073912943.1">
    <property type="nucleotide sequence ID" value="XM_074056842.1"/>
</dbReference>
<keyword evidence="1" id="KW-1185">Reference proteome</keyword>